<proteinExistence type="predicted"/>
<dbReference type="RefSeq" id="WP_216034140.1">
    <property type="nucleotide sequence ID" value="NZ_JAHKNG010000032.1"/>
</dbReference>
<name>A0ABS6ALJ5_9RHOB</name>
<dbReference type="Pfam" id="PF20099">
    <property type="entry name" value="DUF6489"/>
    <property type="match status" value="1"/>
</dbReference>
<gene>
    <name evidence="1" type="ORF">KNW02_15250</name>
</gene>
<reference evidence="1" key="1">
    <citation type="submission" date="2021-06" db="EMBL/GenBank/DDBJ databases">
        <title>Paracoccus bacterium XHP0099 sp. nov., isolated from the surface waters of the Yellow Sea.</title>
        <authorList>
            <person name="Xue H."/>
            <person name="Zhang D."/>
        </authorList>
    </citation>
    <scope>NUCLEOTIDE SEQUENCE</scope>
    <source>
        <strain evidence="1">XHP0099</strain>
    </source>
</reference>
<evidence type="ECO:0000313" key="1">
    <source>
        <dbReference type="EMBL" id="MBU3031472.1"/>
    </source>
</evidence>
<comment type="caution">
    <text evidence="1">The sequence shown here is derived from an EMBL/GenBank/DDBJ whole genome shotgun (WGS) entry which is preliminary data.</text>
</comment>
<sequence>MTVKIVVEMDLTPLEARELMGLPDLQPMQKAVMAKIEQKVLEQAEKLSPEGMLRTWFSGEGTEFLSNMLGGFMSQGRGRGGSAAGKKAEE</sequence>
<organism evidence="1 2">
    <name type="scientific">Paracoccus marinaquae</name>
    <dbReference type="NCBI Taxonomy" id="2841926"/>
    <lineage>
        <taxon>Bacteria</taxon>
        <taxon>Pseudomonadati</taxon>
        <taxon>Pseudomonadota</taxon>
        <taxon>Alphaproteobacteria</taxon>
        <taxon>Rhodobacterales</taxon>
        <taxon>Paracoccaceae</taxon>
        <taxon>Paracoccus</taxon>
    </lineage>
</organism>
<evidence type="ECO:0000313" key="2">
    <source>
        <dbReference type="Proteomes" id="UP001166191"/>
    </source>
</evidence>
<protein>
    <submittedName>
        <fullName evidence="1">Uncharacterized protein</fullName>
    </submittedName>
</protein>
<accession>A0ABS6ALJ5</accession>
<dbReference type="Proteomes" id="UP001166191">
    <property type="component" value="Unassembled WGS sequence"/>
</dbReference>
<keyword evidence="2" id="KW-1185">Reference proteome</keyword>
<dbReference type="InterPro" id="IPR045502">
    <property type="entry name" value="DUF6489"/>
</dbReference>
<dbReference type="EMBL" id="JAHKNG010000032">
    <property type="protein sequence ID" value="MBU3031472.1"/>
    <property type="molecule type" value="Genomic_DNA"/>
</dbReference>